<keyword evidence="4" id="KW-1185">Reference proteome</keyword>
<evidence type="ECO:0000259" key="1">
    <source>
        <dbReference type="Pfam" id="PF03171"/>
    </source>
</evidence>
<dbReference type="Gene3D" id="2.60.120.330">
    <property type="entry name" value="B-lactam Antibiotic, Isopenicillin N Synthase, Chain"/>
    <property type="match status" value="1"/>
</dbReference>
<dbReference type="PANTHER" id="PTHR47990">
    <property type="entry name" value="2-OXOGLUTARATE (2OG) AND FE(II)-DEPENDENT OXYGENASE SUPERFAMILY PROTEIN-RELATED"/>
    <property type="match status" value="1"/>
</dbReference>
<feature type="domain" description="Isopenicillin N synthase-like Fe(2+) 2OG dioxygenase" evidence="1">
    <location>
        <begin position="222"/>
        <end position="308"/>
    </location>
</feature>
<dbReference type="InterPro" id="IPR027443">
    <property type="entry name" value="IPNS-like_sf"/>
</dbReference>
<proteinExistence type="predicted"/>
<organism evidence="3 4">
    <name type="scientific">Rhodotorula mucilaginosa</name>
    <name type="common">Yeast</name>
    <name type="synonym">Rhodotorula rubra</name>
    <dbReference type="NCBI Taxonomy" id="5537"/>
    <lineage>
        <taxon>Eukaryota</taxon>
        <taxon>Fungi</taxon>
        <taxon>Dikarya</taxon>
        <taxon>Basidiomycota</taxon>
        <taxon>Pucciniomycotina</taxon>
        <taxon>Microbotryomycetes</taxon>
        <taxon>Sporidiobolales</taxon>
        <taxon>Sporidiobolaceae</taxon>
        <taxon>Rhodotorula</taxon>
    </lineage>
</organism>
<name>A0A9P6W1K9_RHOMI</name>
<dbReference type="InterPro" id="IPR044861">
    <property type="entry name" value="IPNS-like_FE2OG_OXY"/>
</dbReference>
<evidence type="ECO:0000313" key="3">
    <source>
        <dbReference type="EMBL" id="KAG0659999.1"/>
    </source>
</evidence>
<dbReference type="Proteomes" id="UP000777482">
    <property type="component" value="Unassembled WGS sequence"/>
</dbReference>
<dbReference type="InterPro" id="IPR050231">
    <property type="entry name" value="Iron_ascorbate_oxido_reductase"/>
</dbReference>
<dbReference type="OrthoDB" id="406156at2759"/>
<evidence type="ECO:0008006" key="5">
    <source>
        <dbReference type="Google" id="ProtNLM"/>
    </source>
</evidence>
<comment type="caution">
    <text evidence="3">The sequence shown here is derived from an EMBL/GenBank/DDBJ whole genome shotgun (WGS) entry which is preliminary data.</text>
</comment>
<dbReference type="SUPFAM" id="SSF51197">
    <property type="entry name" value="Clavaminate synthase-like"/>
    <property type="match status" value="1"/>
</dbReference>
<reference evidence="3 4" key="1">
    <citation type="submission" date="2020-11" db="EMBL/GenBank/DDBJ databases">
        <title>Kefir isolates.</title>
        <authorList>
            <person name="Marcisauskas S."/>
            <person name="Kim Y."/>
            <person name="Blasche S."/>
        </authorList>
    </citation>
    <scope>NUCLEOTIDE SEQUENCE [LARGE SCALE GENOMIC DNA]</scope>
    <source>
        <strain evidence="3 4">KR</strain>
    </source>
</reference>
<dbReference type="Pfam" id="PF03171">
    <property type="entry name" value="2OG-FeII_Oxy"/>
    <property type="match status" value="1"/>
</dbReference>
<dbReference type="AlphaFoldDB" id="A0A9P6W1K9"/>
<dbReference type="Pfam" id="PF14226">
    <property type="entry name" value="DIOX_N"/>
    <property type="match status" value="1"/>
</dbReference>
<dbReference type="InterPro" id="IPR026992">
    <property type="entry name" value="DIOX_N"/>
</dbReference>
<protein>
    <recommendedName>
        <fullName evidence="5">Clavaminate synthase-like protein</fullName>
    </recommendedName>
</protein>
<sequence>MTISLDRPAYPPFEHVKPTEADLPFIKLGVVDLSRYVEGPEGLASRQALAADLEDAVSKQGFFFLEGHGYPQEQLEYLQAISQAILDLPLDQKTEYSAGAQVSEDDAVTDTSKFGAERGTGFKVRGYWGMQHGVRDQIEHYNWRNLLHPTICDGQTYPPLVRQHLPEVVDYISYLHYDVIRKLSSLFDIILEVPEGTFWSLCKVTPDVPDDSAGGFARAMLYNPMPEEDEKKTANTWLRGHSDASFLTFITSQPMASLQVRDYKDGQWKWVGYRENALVVNVADCLEFLSGSYFKSTIHRVVSPPDDQKGHRRLGFIYFSAFKPHVVVDPSTLKSPKLDRLGITKPASWDRITAREWEDRKVKTFGKKAINANEGDEPIPFYINGRAAERWHQLGK</sequence>
<dbReference type="EMBL" id="PUHQ01000048">
    <property type="protein sequence ID" value="KAG0659999.1"/>
    <property type="molecule type" value="Genomic_DNA"/>
</dbReference>
<evidence type="ECO:0000313" key="4">
    <source>
        <dbReference type="Proteomes" id="UP000777482"/>
    </source>
</evidence>
<gene>
    <name evidence="3" type="ORF">C6P46_004800</name>
</gene>
<feature type="domain" description="Non-haem dioxygenase N-terminal" evidence="2">
    <location>
        <begin position="30"/>
        <end position="130"/>
    </location>
</feature>
<accession>A0A9P6W1K9</accession>
<evidence type="ECO:0000259" key="2">
    <source>
        <dbReference type="Pfam" id="PF14226"/>
    </source>
</evidence>